<dbReference type="FunFam" id="3.10.250.10:FF:000016">
    <property type="entry name" value="Scavenger receptor cysteine-rich protein type 12"/>
    <property type="match status" value="1"/>
</dbReference>
<dbReference type="InterPro" id="IPR001190">
    <property type="entry name" value="SRCR"/>
</dbReference>
<feature type="region of interest" description="Disordered" evidence="11">
    <location>
        <begin position="1"/>
        <end position="55"/>
    </location>
</feature>
<dbReference type="InterPro" id="IPR036772">
    <property type="entry name" value="SRCR-like_dom_sf"/>
</dbReference>
<dbReference type="Proteomes" id="UP000507470">
    <property type="component" value="Unassembled WGS sequence"/>
</dbReference>
<comment type="caution">
    <text evidence="10">Lacks conserved residue(s) required for the propagation of feature annotation.</text>
</comment>
<accession>A0A6J8DRG1</accession>
<dbReference type="OrthoDB" id="6156774at2759"/>
<evidence type="ECO:0000256" key="2">
    <source>
        <dbReference type="ARBA" id="ARBA00022692"/>
    </source>
</evidence>
<evidence type="ECO:0000256" key="5">
    <source>
        <dbReference type="ARBA" id="ARBA00022989"/>
    </source>
</evidence>
<evidence type="ECO:0000259" key="12">
    <source>
        <dbReference type="PROSITE" id="PS50287"/>
    </source>
</evidence>
<dbReference type="PRINTS" id="PR00258">
    <property type="entry name" value="SPERACTRCPTR"/>
</dbReference>
<keyword evidence="4" id="KW-0677">Repeat</keyword>
<feature type="domain" description="SRCR" evidence="12">
    <location>
        <begin position="451"/>
        <end position="514"/>
    </location>
</feature>
<keyword evidence="2" id="KW-0812">Transmembrane</keyword>
<name>A0A6J8DRG1_MYTCO</name>
<dbReference type="SUPFAM" id="SSF56487">
    <property type="entry name" value="SRCR-like"/>
    <property type="match status" value="5"/>
</dbReference>
<dbReference type="SMART" id="SM00202">
    <property type="entry name" value="SR"/>
    <property type="match status" value="4"/>
</dbReference>
<dbReference type="PROSITE" id="PS50287">
    <property type="entry name" value="SRCR_2"/>
    <property type="match status" value="5"/>
</dbReference>
<keyword evidence="8" id="KW-0675">Receptor</keyword>
<dbReference type="EMBL" id="CACVKT020007779">
    <property type="protein sequence ID" value="CAC5410606.1"/>
    <property type="molecule type" value="Genomic_DNA"/>
</dbReference>
<feature type="disulfide bond" evidence="10">
    <location>
        <begin position="324"/>
        <end position="334"/>
    </location>
</feature>
<feature type="disulfide bond" evidence="10">
    <location>
        <begin position="128"/>
        <end position="138"/>
    </location>
</feature>
<dbReference type="FunFam" id="3.10.250.10:FF:000007">
    <property type="entry name" value="Soluble scavenger receptor cysteine-rich domain-containing protein SSC5D"/>
    <property type="match status" value="1"/>
</dbReference>
<keyword evidence="6" id="KW-0472">Membrane</keyword>
<keyword evidence="9" id="KW-0325">Glycoprotein</keyword>
<feature type="domain" description="SRCR" evidence="12">
    <location>
        <begin position="159"/>
        <end position="258"/>
    </location>
</feature>
<sequence length="514" mass="57360">MRNIQGNERRTRQSNTRFHKGTNRETYRKRTGSYKGKNGEHTKKRPGKLSKDETLEHATERIGKMYMQRTGTHKGINGGINNETSGGIQKNERWNIRGNFIQSYHDGIALYSSVDVGTGKIWLDDMGCEGNEPTLADCSNQGWGKHNCEHSEDVGVECLTSNDGDIRLVSGIIRIFYNGTWGTICDDEFDDIGAQVACRQLGFNNGIFVGSTVTTVKRKIVLDNVDCNGDEMRLAHCTHAGWGVEDCSRGENVKIKCNNNSEGDVRISSGRLEILHNNEWGTVCSDNFDNTEAQVACKELGYRNGSVQEKTVATSRIWLDEMRCSGGETKLIDCSYADWGKHTCSHGNVVGIRCFEGQGDVRINSSRLEIYYNETWGTVCSSYFDDRDATVACRQLGYNSGKFLDVKLNGTGTIWLDGLQCSGSEPTLGDCSHRGWGVERCWGRYVGIECLNSNEGDLRINLNRLEIFHNNEWGGVCREDFNHTDAIVACRQLGYRSTNKETLFKVEEGEGGGD</sequence>
<feature type="disulfide bond" evidence="10">
    <location>
        <begin position="421"/>
        <end position="431"/>
    </location>
</feature>
<organism evidence="13 14">
    <name type="scientific">Mytilus coruscus</name>
    <name type="common">Sea mussel</name>
    <dbReference type="NCBI Taxonomy" id="42192"/>
    <lineage>
        <taxon>Eukaryota</taxon>
        <taxon>Metazoa</taxon>
        <taxon>Spiralia</taxon>
        <taxon>Lophotrochozoa</taxon>
        <taxon>Mollusca</taxon>
        <taxon>Bivalvia</taxon>
        <taxon>Autobranchia</taxon>
        <taxon>Pteriomorphia</taxon>
        <taxon>Mytilida</taxon>
        <taxon>Mytiloidea</taxon>
        <taxon>Mytilidae</taxon>
        <taxon>Mytilinae</taxon>
        <taxon>Mytilus</taxon>
    </lineage>
</organism>
<keyword evidence="5" id="KW-1133">Transmembrane helix</keyword>
<feature type="domain" description="SRCR" evidence="12">
    <location>
        <begin position="117"/>
        <end position="159"/>
    </location>
</feature>
<feature type="disulfide bond" evidence="10">
    <location>
        <begin position="227"/>
        <end position="237"/>
    </location>
</feature>
<keyword evidence="7 10" id="KW-1015">Disulfide bond</keyword>
<feature type="domain" description="SRCR" evidence="12">
    <location>
        <begin position="255"/>
        <end position="355"/>
    </location>
</feature>
<dbReference type="Gene3D" id="3.10.250.10">
    <property type="entry name" value="SRCR-like domain"/>
    <property type="match status" value="5"/>
</dbReference>
<evidence type="ECO:0000256" key="3">
    <source>
        <dbReference type="ARBA" id="ARBA00022729"/>
    </source>
</evidence>
<evidence type="ECO:0000313" key="13">
    <source>
        <dbReference type="EMBL" id="CAC5410606.1"/>
    </source>
</evidence>
<dbReference type="PANTHER" id="PTHR19331">
    <property type="entry name" value="SCAVENGER RECEPTOR DOMAIN-CONTAINING"/>
    <property type="match status" value="1"/>
</dbReference>
<dbReference type="AlphaFoldDB" id="A0A6J8DRG1"/>
<evidence type="ECO:0000256" key="4">
    <source>
        <dbReference type="ARBA" id="ARBA00022737"/>
    </source>
</evidence>
<gene>
    <name evidence="13" type="ORF">MCOR_43780</name>
</gene>
<keyword evidence="14" id="KW-1185">Reference proteome</keyword>
<proteinExistence type="predicted"/>
<evidence type="ECO:0000256" key="10">
    <source>
        <dbReference type="PROSITE-ProRule" id="PRU00196"/>
    </source>
</evidence>
<evidence type="ECO:0000256" key="7">
    <source>
        <dbReference type="ARBA" id="ARBA00023157"/>
    </source>
</evidence>
<feature type="domain" description="SRCR" evidence="12">
    <location>
        <begin position="352"/>
        <end position="451"/>
    </location>
</feature>
<evidence type="ECO:0000256" key="11">
    <source>
        <dbReference type="SAM" id="MobiDB-lite"/>
    </source>
</evidence>
<dbReference type="Pfam" id="PF00530">
    <property type="entry name" value="SRCR"/>
    <property type="match status" value="5"/>
</dbReference>
<evidence type="ECO:0000256" key="8">
    <source>
        <dbReference type="ARBA" id="ARBA00023170"/>
    </source>
</evidence>
<evidence type="ECO:0000256" key="9">
    <source>
        <dbReference type="ARBA" id="ARBA00023180"/>
    </source>
</evidence>
<dbReference type="PANTHER" id="PTHR19331:SF487">
    <property type="entry name" value="SOLUBLE SCAVENGER RECEPTOR CYSTEINE-RICH DOMAIN-CONTAINING PROTEIN SSC5D"/>
    <property type="match status" value="1"/>
</dbReference>
<evidence type="ECO:0000256" key="6">
    <source>
        <dbReference type="ARBA" id="ARBA00023136"/>
    </source>
</evidence>
<dbReference type="GO" id="GO:0016020">
    <property type="term" value="C:membrane"/>
    <property type="evidence" value="ECO:0007669"/>
    <property type="project" value="UniProtKB-SubCell"/>
</dbReference>
<evidence type="ECO:0000313" key="14">
    <source>
        <dbReference type="Proteomes" id="UP000507470"/>
    </source>
</evidence>
<comment type="subcellular location">
    <subcellularLocation>
        <location evidence="1">Membrane</location>
        <topology evidence="1">Single-pass membrane protein</topology>
    </subcellularLocation>
</comment>
<reference evidence="13 14" key="1">
    <citation type="submission" date="2020-06" db="EMBL/GenBank/DDBJ databases">
        <authorList>
            <person name="Li R."/>
            <person name="Bekaert M."/>
        </authorList>
    </citation>
    <scope>NUCLEOTIDE SEQUENCE [LARGE SCALE GENOMIC DNA]</scope>
    <source>
        <strain evidence="14">wild</strain>
    </source>
</reference>
<protein>
    <recommendedName>
        <fullName evidence="12">SRCR domain-containing protein</fullName>
    </recommendedName>
</protein>
<evidence type="ECO:0000256" key="1">
    <source>
        <dbReference type="ARBA" id="ARBA00004167"/>
    </source>
</evidence>
<keyword evidence="3" id="KW-0732">Signal</keyword>
<dbReference type="FunFam" id="3.10.250.10:FF:000001">
    <property type="entry name" value="Lysyl oxidase 4 isoform X1"/>
    <property type="match status" value="1"/>
</dbReference>